<dbReference type="InterPro" id="IPR029045">
    <property type="entry name" value="ClpP/crotonase-like_dom_sf"/>
</dbReference>
<dbReference type="GO" id="GO:0003989">
    <property type="term" value="F:acetyl-CoA carboxylase activity"/>
    <property type="evidence" value="ECO:0007669"/>
    <property type="project" value="InterPro"/>
</dbReference>
<evidence type="ECO:0000313" key="12">
    <source>
        <dbReference type="EMBL" id="KRK32897.1"/>
    </source>
</evidence>
<comment type="pathway">
    <text evidence="1">Lipid metabolism; malonyl-CoA biosynthesis; malonyl-CoA from acetyl-CoA: step 1/1.</text>
</comment>
<keyword evidence="8" id="KW-0443">Lipid metabolism</keyword>
<evidence type="ECO:0000256" key="8">
    <source>
        <dbReference type="ARBA" id="ARBA00023098"/>
    </source>
</evidence>
<dbReference type="Gene3D" id="3.90.226.10">
    <property type="entry name" value="2-enoyl-CoA Hydratase, Chain A, domain 1"/>
    <property type="match status" value="1"/>
</dbReference>
<keyword evidence="5" id="KW-0547">Nucleotide-binding</keyword>
<evidence type="ECO:0000256" key="4">
    <source>
        <dbReference type="ARBA" id="ARBA00022679"/>
    </source>
</evidence>
<dbReference type="PROSITE" id="PS50989">
    <property type="entry name" value="COA_CT_CTER"/>
    <property type="match status" value="1"/>
</dbReference>
<evidence type="ECO:0000313" key="13">
    <source>
        <dbReference type="Proteomes" id="UP000051461"/>
    </source>
</evidence>
<dbReference type="STRING" id="1423726.FC07_GL001641"/>
<evidence type="ECO:0000256" key="7">
    <source>
        <dbReference type="ARBA" id="ARBA00022840"/>
    </source>
</evidence>
<dbReference type="GO" id="GO:0016743">
    <property type="term" value="F:carboxyl- or carbamoyltransferase activity"/>
    <property type="evidence" value="ECO:0007669"/>
    <property type="project" value="InterPro"/>
</dbReference>
<reference evidence="12 13" key="1">
    <citation type="journal article" date="2015" name="Genome Announc.">
        <title>Expanding the biotechnology potential of lactobacilli through comparative genomics of 213 strains and associated genera.</title>
        <authorList>
            <person name="Sun Z."/>
            <person name="Harris H.M."/>
            <person name="McCann A."/>
            <person name="Guo C."/>
            <person name="Argimon S."/>
            <person name="Zhang W."/>
            <person name="Yang X."/>
            <person name="Jeffery I.B."/>
            <person name="Cooney J.C."/>
            <person name="Kagawa T.F."/>
            <person name="Liu W."/>
            <person name="Song Y."/>
            <person name="Salvetti E."/>
            <person name="Wrobel A."/>
            <person name="Rasinkangas P."/>
            <person name="Parkhill J."/>
            <person name="Rea M.C."/>
            <person name="O'Sullivan O."/>
            <person name="Ritari J."/>
            <person name="Douillard F.P."/>
            <person name="Paul Ross R."/>
            <person name="Yang R."/>
            <person name="Briner A.E."/>
            <person name="Felis G.E."/>
            <person name="de Vos W.M."/>
            <person name="Barrangou R."/>
            <person name="Klaenhammer T.R."/>
            <person name="Caufield P.W."/>
            <person name="Cui Y."/>
            <person name="Zhang H."/>
            <person name="O'Toole P.W."/>
        </authorList>
    </citation>
    <scope>NUCLEOTIDE SEQUENCE [LARGE SCALE GENOMIC DNA]</scope>
    <source>
        <strain evidence="12 13">DSM 20003</strain>
    </source>
</reference>
<dbReference type="UniPathway" id="UPA00655">
    <property type="reaction ID" value="UER00711"/>
</dbReference>
<dbReference type="PANTHER" id="PTHR42853">
    <property type="entry name" value="ACETYL-COENZYME A CARBOXYLASE CARBOXYL TRANSFERASE SUBUNIT ALPHA"/>
    <property type="match status" value="1"/>
</dbReference>
<keyword evidence="6" id="KW-0276">Fatty acid metabolism</keyword>
<dbReference type="GO" id="GO:0006633">
    <property type="term" value="P:fatty acid biosynthetic process"/>
    <property type="evidence" value="ECO:0007669"/>
    <property type="project" value="UniProtKB-KW"/>
</dbReference>
<dbReference type="AlphaFoldDB" id="A0A0R1GLU6"/>
<gene>
    <name evidence="12" type="ORF">FC07_GL001641</name>
</gene>
<dbReference type="Pfam" id="PF03255">
    <property type="entry name" value="ACCA"/>
    <property type="match status" value="1"/>
</dbReference>
<sequence length="253" mass="27466">MMQDALKKIRGAHWLSSDAVIQQLWPDFFRLKGDRLVADDPALTVGFGQFEGQTCLVAGVNRGQTLTERQTYRGGAVAPTGYRKFSRGLKLAMKRHWPVITLINMPGADASLAAEKQGQSQAIAAAIQLMGQLTVPNIAVFLGEGESGGALALANSNRVFMYQHSLFSVASPEAMQAILKRPVGEVDQLLPITAQALQQQGLVDAVLPDTDANTMVAALKTQLQTALMQLADQTPLQLQQQRLTKFQQLQTLV</sequence>
<dbReference type="RefSeq" id="WP_057905676.1">
    <property type="nucleotide sequence ID" value="NZ_AZDA01000133.1"/>
</dbReference>
<keyword evidence="4 12" id="KW-0808">Transferase</keyword>
<evidence type="ECO:0000256" key="10">
    <source>
        <dbReference type="ARBA" id="ARBA00049152"/>
    </source>
</evidence>
<keyword evidence="13" id="KW-1185">Reference proteome</keyword>
<keyword evidence="7" id="KW-0067">ATP-binding</keyword>
<proteinExistence type="predicted"/>
<keyword evidence="3" id="KW-0444">Lipid biosynthesis</keyword>
<dbReference type="PANTHER" id="PTHR42853:SF3">
    <property type="entry name" value="ACETYL-COENZYME A CARBOXYLASE CARBOXYL TRANSFERASE SUBUNIT ALPHA, CHLOROPLASTIC"/>
    <property type="match status" value="1"/>
</dbReference>
<dbReference type="EC" id="2.1.3.15" evidence="2"/>
<dbReference type="InterPro" id="IPR011763">
    <property type="entry name" value="COA_CT_C"/>
</dbReference>
<evidence type="ECO:0000259" key="11">
    <source>
        <dbReference type="PROSITE" id="PS50989"/>
    </source>
</evidence>
<dbReference type="GO" id="GO:0005524">
    <property type="term" value="F:ATP binding"/>
    <property type="evidence" value="ECO:0007669"/>
    <property type="project" value="UniProtKB-KW"/>
</dbReference>
<accession>A0A0R1GLU6</accession>
<dbReference type="PATRIC" id="fig|1423726.3.peg.1701"/>
<comment type="caution">
    <text evidence="12">The sequence shown here is derived from an EMBL/GenBank/DDBJ whole genome shotgun (WGS) entry which is preliminary data.</text>
</comment>
<dbReference type="GO" id="GO:0009317">
    <property type="term" value="C:acetyl-CoA carboxylase complex"/>
    <property type="evidence" value="ECO:0007669"/>
    <property type="project" value="InterPro"/>
</dbReference>
<comment type="catalytic activity">
    <reaction evidence="10">
        <text>N(6)-carboxybiotinyl-L-lysyl-[protein] + acetyl-CoA = N(6)-biotinyl-L-lysyl-[protein] + malonyl-CoA</text>
        <dbReference type="Rhea" id="RHEA:54728"/>
        <dbReference type="Rhea" id="RHEA-COMP:10505"/>
        <dbReference type="Rhea" id="RHEA-COMP:10506"/>
        <dbReference type="ChEBI" id="CHEBI:57288"/>
        <dbReference type="ChEBI" id="CHEBI:57384"/>
        <dbReference type="ChEBI" id="CHEBI:83144"/>
        <dbReference type="ChEBI" id="CHEBI:83145"/>
        <dbReference type="EC" id="2.1.3.15"/>
    </reaction>
</comment>
<evidence type="ECO:0000256" key="3">
    <source>
        <dbReference type="ARBA" id="ARBA00022516"/>
    </source>
</evidence>
<dbReference type="GO" id="GO:2001295">
    <property type="term" value="P:malonyl-CoA biosynthetic process"/>
    <property type="evidence" value="ECO:0007669"/>
    <property type="project" value="UniProtKB-UniPathway"/>
</dbReference>
<dbReference type="SUPFAM" id="SSF52096">
    <property type="entry name" value="ClpP/crotonase"/>
    <property type="match status" value="1"/>
</dbReference>
<feature type="domain" description="CoA carboxyltransferase C-terminal" evidence="11">
    <location>
        <begin position="1"/>
        <end position="229"/>
    </location>
</feature>
<dbReference type="PRINTS" id="PR01069">
    <property type="entry name" value="ACCCTRFRASEA"/>
</dbReference>
<organism evidence="12 13">
    <name type="scientific">Loigolactobacillus bifermentans DSM 20003</name>
    <dbReference type="NCBI Taxonomy" id="1423726"/>
    <lineage>
        <taxon>Bacteria</taxon>
        <taxon>Bacillati</taxon>
        <taxon>Bacillota</taxon>
        <taxon>Bacilli</taxon>
        <taxon>Lactobacillales</taxon>
        <taxon>Lactobacillaceae</taxon>
        <taxon>Loigolactobacillus</taxon>
    </lineage>
</organism>
<evidence type="ECO:0000256" key="2">
    <source>
        <dbReference type="ARBA" id="ARBA00011883"/>
    </source>
</evidence>
<protein>
    <recommendedName>
        <fullName evidence="2">acetyl-CoA carboxytransferase</fullName>
        <ecNumber evidence="2">2.1.3.15</ecNumber>
    </recommendedName>
</protein>
<dbReference type="Proteomes" id="UP000051461">
    <property type="component" value="Unassembled WGS sequence"/>
</dbReference>
<evidence type="ECO:0000256" key="5">
    <source>
        <dbReference type="ARBA" id="ARBA00022741"/>
    </source>
</evidence>
<dbReference type="InterPro" id="IPR001095">
    <property type="entry name" value="Acetyl_CoA_COase_a_su"/>
</dbReference>
<evidence type="ECO:0000256" key="1">
    <source>
        <dbReference type="ARBA" id="ARBA00004956"/>
    </source>
</evidence>
<keyword evidence="9" id="KW-0275">Fatty acid biosynthesis</keyword>
<dbReference type="EMBL" id="AZDA01000133">
    <property type="protein sequence ID" value="KRK32897.1"/>
    <property type="molecule type" value="Genomic_DNA"/>
</dbReference>
<dbReference type="OrthoDB" id="9808023at2"/>
<evidence type="ECO:0000256" key="9">
    <source>
        <dbReference type="ARBA" id="ARBA00023160"/>
    </source>
</evidence>
<name>A0A0R1GLU6_9LACO</name>
<evidence type="ECO:0000256" key="6">
    <source>
        <dbReference type="ARBA" id="ARBA00022832"/>
    </source>
</evidence>